<evidence type="ECO:0000313" key="3">
    <source>
        <dbReference type="Proteomes" id="UP000250266"/>
    </source>
</evidence>
<keyword evidence="3" id="KW-1185">Reference proteome</keyword>
<proteinExistence type="predicted"/>
<evidence type="ECO:0000256" key="1">
    <source>
        <dbReference type="SAM" id="MobiDB-lite"/>
    </source>
</evidence>
<feature type="region of interest" description="Disordered" evidence="1">
    <location>
        <begin position="134"/>
        <end position="183"/>
    </location>
</feature>
<organism evidence="2 3">
    <name type="scientific">Lepidopterella palustris CBS 459.81</name>
    <dbReference type="NCBI Taxonomy" id="1314670"/>
    <lineage>
        <taxon>Eukaryota</taxon>
        <taxon>Fungi</taxon>
        <taxon>Dikarya</taxon>
        <taxon>Ascomycota</taxon>
        <taxon>Pezizomycotina</taxon>
        <taxon>Dothideomycetes</taxon>
        <taxon>Pleosporomycetidae</taxon>
        <taxon>Mytilinidiales</taxon>
        <taxon>Argynnaceae</taxon>
        <taxon>Lepidopterella</taxon>
    </lineage>
</organism>
<sequence>MDETTKANGVMGAKSGSYTADITTGNWSRKISQPADAGTGWQVTRVSYERVIYLQAHHRTTQRERERPPRLREVTPVKKMTFNRHRVPKGLVTETVTVDATGAQYTPPRSPESGGILAISELTSGKGMQLTPVETRSLVAPAQRVQQDQTGRRKSMKDVSDDEKNELKANAISPPPSLSLSASCTQPNKLQVRCSGREEKERDEQRGQASLYRRGQAVVRAYASAKAGSSRDGWAVGVNVDADRVVNGITELGGSARGCEWTLIGGEWHQRDRWLRTWV</sequence>
<accession>A0A8E2E041</accession>
<reference evidence="2 3" key="1">
    <citation type="journal article" date="2016" name="Nat. Commun.">
        <title>Ectomycorrhizal ecology is imprinted in the genome of the dominant symbiotic fungus Cenococcum geophilum.</title>
        <authorList>
            <consortium name="DOE Joint Genome Institute"/>
            <person name="Peter M."/>
            <person name="Kohler A."/>
            <person name="Ohm R.A."/>
            <person name="Kuo A."/>
            <person name="Krutzmann J."/>
            <person name="Morin E."/>
            <person name="Arend M."/>
            <person name="Barry K.W."/>
            <person name="Binder M."/>
            <person name="Choi C."/>
            <person name="Clum A."/>
            <person name="Copeland A."/>
            <person name="Grisel N."/>
            <person name="Haridas S."/>
            <person name="Kipfer T."/>
            <person name="LaButti K."/>
            <person name="Lindquist E."/>
            <person name="Lipzen A."/>
            <person name="Maire R."/>
            <person name="Meier B."/>
            <person name="Mihaltcheva S."/>
            <person name="Molinier V."/>
            <person name="Murat C."/>
            <person name="Poggeler S."/>
            <person name="Quandt C.A."/>
            <person name="Sperisen C."/>
            <person name="Tritt A."/>
            <person name="Tisserant E."/>
            <person name="Crous P.W."/>
            <person name="Henrissat B."/>
            <person name="Nehls U."/>
            <person name="Egli S."/>
            <person name="Spatafora J.W."/>
            <person name="Grigoriev I.V."/>
            <person name="Martin F.M."/>
        </authorList>
    </citation>
    <scope>NUCLEOTIDE SEQUENCE [LARGE SCALE GENOMIC DNA]</scope>
    <source>
        <strain evidence="2 3">CBS 459.81</strain>
    </source>
</reference>
<protein>
    <submittedName>
        <fullName evidence="2">Uncharacterized protein</fullName>
    </submittedName>
</protein>
<dbReference type="EMBL" id="KV745399">
    <property type="protein sequence ID" value="OCK74877.1"/>
    <property type="molecule type" value="Genomic_DNA"/>
</dbReference>
<name>A0A8E2E041_9PEZI</name>
<gene>
    <name evidence="2" type="ORF">K432DRAFT_468037</name>
</gene>
<dbReference type="AlphaFoldDB" id="A0A8E2E041"/>
<dbReference type="Proteomes" id="UP000250266">
    <property type="component" value="Unassembled WGS sequence"/>
</dbReference>
<evidence type="ECO:0000313" key="2">
    <source>
        <dbReference type="EMBL" id="OCK74877.1"/>
    </source>
</evidence>